<evidence type="ECO:0000256" key="1">
    <source>
        <dbReference type="ARBA" id="ARBA00093458"/>
    </source>
</evidence>
<dbReference type="GO" id="GO:0046579">
    <property type="term" value="P:positive regulation of Ras protein signal transduction"/>
    <property type="evidence" value="ECO:0007669"/>
    <property type="project" value="TreeGrafter"/>
</dbReference>
<sequence>MPKHLLYSSSSTSRVTSKSLIRSPAKRKVRTPTKTPTVKTLEQLVYITDATLDYQLDTSTDVLNALDHIVDNLWEDFPQAGVSKKLMLEVAALRRGIPKAATVHQLYTVFRDQTYVDRELQRAFADNTIKRIRVNSDNEFLIRTAHYDAVLQEGLRKDISLETRTLLEQFSHLMNAYNFVSIEREKMQAHGFTPPQLSKLVDLGFLTLFQTSTDSTSVVYSLSLPNIGLLLKVLMHARKWLAKSITIHNRSWKEITDTQLAARWESSKAKWSGFKGIRMTWVLYDCLGAGTLEVFRTPVGVAWKLTGKV</sequence>
<evidence type="ECO:0000313" key="2">
    <source>
        <dbReference type="EMBL" id="ODQ82489.1"/>
    </source>
</evidence>
<dbReference type="RefSeq" id="XP_018987817.1">
    <property type="nucleotide sequence ID" value="XM_019127445.1"/>
</dbReference>
<dbReference type="Pfam" id="PF10494">
    <property type="entry name" value="Stk19"/>
    <property type="match status" value="1"/>
</dbReference>
<evidence type="ECO:0000313" key="3">
    <source>
        <dbReference type="Proteomes" id="UP000094336"/>
    </source>
</evidence>
<keyword evidence="3" id="KW-1185">Reference proteome</keyword>
<dbReference type="OrthoDB" id="3980126at2759"/>
<proteinExistence type="inferred from homology"/>
<dbReference type="EMBL" id="KV454426">
    <property type="protein sequence ID" value="ODQ82489.1"/>
    <property type="molecule type" value="Genomic_DNA"/>
</dbReference>
<dbReference type="InterPro" id="IPR018865">
    <property type="entry name" value="STK19-like"/>
</dbReference>
<dbReference type="GeneID" id="30145298"/>
<dbReference type="PANTHER" id="PTHR15243:SF0">
    <property type="entry name" value="SERINE_THREONINE-PROTEIN KINASE 19"/>
    <property type="match status" value="1"/>
</dbReference>
<protein>
    <recommendedName>
        <fullName evidence="4">Serine/threonine-protein kinase 19</fullName>
    </recommendedName>
</protein>
<dbReference type="Proteomes" id="UP000094336">
    <property type="component" value="Unassembled WGS sequence"/>
</dbReference>
<gene>
    <name evidence="2" type="ORF">BABINDRAFT_159067</name>
</gene>
<name>A0A1E3QXT9_9ASCO</name>
<evidence type="ECO:0008006" key="4">
    <source>
        <dbReference type="Google" id="ProtNLM"/>
    </source>
</evidence>
<accession>A0A1E3QXT9</accession>
<dbReference type="PANTHER" id="PTHR15243">
    <property type="entry name" value="SERINE/THREONINE-PROTEIN KINASE 19"/>
    <property type="match status" value="1"/>
</dbReference>
<organism evidence="2 3">
    <name type="scientific">Babjeviella inositovora NRRL Y-12698</name>
    <dbReference type="NCBI Taxonomy" id="984486"/>
    <lineage>
        <taxon>Eukaryota</taxon>
        <taxon>Fungi</taxon>
        <taxon>Dikarya</taxon>
        <taxon>Ascomycota</taxon>
        <taxon>Saccharomycotina</taxon>
        <taxon>Pichiomycetes</taxon>
        <taxon>Serinales incertae sedis</taxon>
        <taxon>Babjeviella</taxon>
    </lineage>
</organism>
<reference evidence="3" key="1">
    <citation type="submission" date="2016-05" db="EMBL/GenBank/DDBJ databases">
        <title>Comparative genomics of biotechnologically important yeasts.</title>
        <authorList>
            <consortium name="DOE Joint Genome Institute"/>
            <person name="Riley R."/>
            <person name="Haridas S."/>
            <person name="Wolfe K.H."/>
            <person name="Lopes M.R."/>
            <person name="Hittinger C.T."/>
            <person name="Goker M."/>
            <person name="Salamov A."/>
            <person name="Wisecaver J."/>
            <person name="Long T.M."/>
            <person name="Aerts A.L."/>
            <person name="Barry K."/>
            <person name="Choi C."/>
            <person name="Clum A."/>
            <person name="Coughlan A.Y."/>
            <person name="Deshpande S."/>
            <person name="Douglass A.P."/>
            <person name="Hanson S.J."/>
            <person name="Klenk H.-P."/>
            <person name="Labutti K."/>
            <person name="Lapidus A."/>
            <person name="Lindquist E."/>
            <person name="Lipzen A."/>
            <person name="Meier-Kolthoff J.P."/>
            <person name="Ohm R.A."/>
            <person name="Otillar R.P."/>
            <person name="Pangilinan J."/>
            <person name="Peng Y."/>
            <person name="Rokas A."/>
            <person name="Rosa C.A."/>
            <person name="Scheuner C."/>
            <person name="Sibirny A.A."/>
            <person name="Slot J.C."/>
            <person name="Stielow J.B."/>
            <person name="Sun H."/>
            <person name="Kurtzman C.P."/>
            <person name="Blackwell M."/>
            <person name="Grigoriev I.V."/>
            <person name="Jeffries T.W."/>
        </authorList>
    </citation>
    <scope>NUCLEOTIDE SEQUENCE [LARGE SCALE GENOMIC DNA]</scope>
    <source>
        <strain evidence="3">NRRL Y-12698</strain>
    </source>
</reference>
<comment type="similarity">
    <text evidence="1">Belongs to the STK19 family.</text>
</comment>
<dbReference type="AlphaFoldDB" id="A0A1E3QXT9"/>